<comment type="caution">
    <text evidence="1">The sequence shown here is derived from an EMBL/GenBank/DDBJ whole genome shotgun (WGS) entry which is preliminary data.</text>
</comment>
<evidence type="ECO:0000313" key="2">
    <source>
        <dbReference type="Proteomes" id="UP001161017"/>
    </source>
</evidence>
<sequence>MPSKSVKEFIAATEDSSELRGFRRTGPVSDTEPPSFQIFRLWRNASVLDTIIVGCSRLEGREMYNYLLDHPTIQGNVVNDWKEICLDFNNGCASQSKDRNLAKGSCTFDQYTYVLERLLKSRVETSHGSGASGKYAECIRAKIKESATVSFALKLFGLLG</sequence>
<name>A0AA43QV53_9LECA</name>
<dbReference type="AlphaFoldDB" id="A0AA43QV53"/>
<keyword evidence="2" id="KW-1185">Reference proteome</keyword>
<dbReference type="Proteomes" id="UP001161017">
    <property type="component" value="Unassembled WGS sequence"/>
</dbReference>
<proteinExistence type="predicted"/>
<accession>A0AA43QV53</accession>
<reference evidence="1" key="1">
    <citation type="journal article" date="2023" name="Genome Biol. Evol.">
        <title>First Whole Genome Sequence and Flow Cytometry Genome Size Data for the Lichen-Forming Fungus Ramalina farinacea (Ascomycota).</title>
        <authorList>
            <person name="Llewellyn T."/>
            <person name="Mian S."/>
            <person name="Hill R."/>
            <person name="Leitch I.J."/>
            <person name="Gaya E."/>
        </authorList>
    </citation>
    <scope>NUCLEOTIDE SEQUENCE</scope>
    <source>
        <strain evidence="1">LIQ254RAFAR</strain>
    </source>
</reference>
<organism evidence="1 2">
    <name type="scientific">Ramalina farinacea</name>
    <dbReference type="NCBI Taxonomy" id="258253"/>
    <lineage>
        <taxon>Eukaryota</taxon>
        <taxon>Fungi</taxon>
        <taxon>Dikarya</taxon>
        <taxon>Ascomycota</taxon>
        <taxon>Pezizomycotina</taxon>
        <taxon>Lecanoromycetes</taxon>
        <taxon>OSLEUM clade</taxon>
        <taxon>Lecanoromycetidae</taxon>
        <taxon>Lecanorales</taxon>
        <taxon>Lecanorineae</taxon>
        <taxon>Ramalinaceae</taxon>
        <taxon>Ramalina</taxon>
    </lineage>
</organism>
<gene>
    <name evidence="1" type="ORF">OHK93_004801</name>
</gene>
<evidence type="ECO:0000313" key="1">
    <source>
        <dbReference type="EMBL" id="MDI1493017.1"/>
    </source>
</evidence>
<protein>
    <submittedName>
        <fullName evidence="1">Uncharacterized protein</fullName>
    </submittedName>
</protein>
<dbReference type="EMBL" id="JAPUFD010000022">
    <property type="protein sequence ID" value="MDI1493017.1"/>
    <property type="molecule type" value="Genomic_DNA"/>
</dbReference>